<proteinExistence type="predicted"/>
<protein>
    <submittedName>
        <fullName evidence="1">Ankyrin repeat protein</fullName>
    </submittedName>
</protein>
<reference evidence="1" key="1">
    <citation type="submission" date="2018-01" db="EMBL/GenBank/DDBJ databases">
        <title>Draft genome sequence of Bandra megavirus.</title>
        <authorList>
            <person name="Chatterjee A."/>
            <person name="Yadav R."/>
            <person name="Kondabagil K."/>
        </authorList>
    </citation>
    <scope>NUCLEOTIDE SEQUENCE</scope>
    <source>
        <strain evidence="1">KK-1</strain>
    </source>
</reference>
<dbReference type="SMART" id="SM00248">
    <property type="entry name" value="ANK"/>
    <property type="match status" value="2"/>
</dbReference>
<dbReference type="EMBL" id="MG779311">
    <property type="protein sequence ID" value="AUV58166.1"/>
    <property type="molecule type" value="Genomic_DNA"/>
</dbReference>
<dbReference type="InterPro" id="IPR036770">
    <property type="entry name" value="Ankyrin_rpt-contain_sf"/>
</dbReference>
<evidence type="ECO:0000313" key="1">
    <source>
        <dbReference type="EMBL" id="AUV58166.1"/>
    </source>
</evidence>
<dbReference type="InterPro" id="IPR002110">
    <property type="entry name" value="Ankyrin_rpt"/>
</dbReference>
<sequence>MYSYIFNNDVEDNNDIEPKSVYYCNPGSEHVFIKPSFDAYKNTEIYKYYIQHKDNIDLSSVIKKNKLRGTTDSSYYLYNTYNDLLQDNKFMDIIMQIIHIGDKFENNHICLAAIYSSKYHILDELVSLGIDLNAQAFTNSFSFRSDNPLLKAIELSDLDMIKYLINNGADPKNNNNDAIVEGLISPNLDIFEYFSQFEINHENIVEIFKSTIGNFTNGKNTKPIINYLLDQGLDINEIYNKDITIFNRLKIDIFEFLLENNLCIDSRLLDESIACGNLNITEYMLEHKYMPSTENIIFIFKIFDINYIKLFMKYNIDLSVVSGHQSKDANILDDLTKNGLDYATIINYMLDILIPTK</sequence>
<name>A0A2K9V7K3_9VIRU</name>
<dbReference type="PROSITE" id="PS50088">
    <property type="entry name" value="ANK_REPEAT"/>
    <property type="match status" value="1"/>
</dbReference>
<dbReference type="Gene3D" id="1.25.40.20">
    <property type="entry name" value="Ankyrin repeat-containing domain"/>
    <property type="match status" value="1"/>
</dbReference>
<accession>A0A2K9V7K3</accession>
<organism evidence="1">
    <name type="scientific">Bandra megavirus</name>
    <dbReference type="NCBI Taxonomy" id="2071566"/>
    <lineage>
        <taxon>Viruses</taxon>
        <taxon>Varidnaviria</taxon>
        <taxon>Bamfordvirae</taxon>
        <taxon>Nucleocytoviricota</taxon>
        <taxon>Megaviricetes</taxon>
        <taxon>Imitervirales</taxon>
        <taxon>Mimiviridae</taxon>
        <taxon>Megamimivirinae</taxon>
        <taxon>Megavirus</taxon>
    </lineage>
</organism>
<dbReference type="SUPFAM" id="SSF48403">
    <property type="entry name" value="Ankyrin repeat"/>
    <property type="match status" value="1"/>
</dbReference>